<reference evidence="2" key="1">
    <citation type="journal article" date="2019" name="Int. J. Syst. Evol. Microbiol.">
        <title>The Global Catalogue of Microorganisms (GCM) 10K type strain sequencing project: providing services to taxonomists for standard genome sequencing and annotation.</title>
        <authorList>
            <consortium name="The Broad Institute Genomics Platform"/>
            <consortium name="The Broad Institute Genome Sequencing Center for Infectious Disease"/>
            <person name="Wu L."/>
            <person name="Ma J."/>
        </authorList>
    </citation>
    <scope>NUCLEOTIDE SEQUENCE [LARGE SCALE GENOMIC DNA]</scope>
    <source>
        <strain evidence="2">JCM 31696</strain>
    </source>
</reference>
<comment type="caution">
    <text evidence="1">The sequence shown here is derived from an EMBL/GenBank/DDBJ whole genome shotgun (WGS) entry which is preliminary data.</text>
</comment>
<feature type="non-terminal residue" evidence="1">
    <location>
        <position position="1"/>
    </location>
</feature>
<evidence type="ECO:0000313" key="2">
    <source>
        <dbReference type="Proteomes" id="UP001597083"/>
    </source>
</evidence>
<protein>
    <submittedName>
        <fullName evidence="1">Uncharacterized protein</fullName>
    </submittedName>
</protein>
<dbReference type="EMBL" id="JBHTIR010003444">
    <property type="protein sequence ID" value="MFD0855220.1"/>
    <property type="molecule type" value="Genomic_DNA"/>
</dbReference>
<organism evidence="1 2">
    <name type="scientific">Actinomadura adrarensis</name>
    <dbReference type="NCBI Taxonomy" id="1819600"/>
    <lineage>
        <taxon>Bacteria</taxon>
        <taxon>Bacillati</taxon>
        <taxon>Actinomycetota</taxon>
        <taxon>Actinomycetes</taxon>
        <taxon>Streptosporangiales</taxon>
        <taxon>Thermomonosporaceae</taxon>
        <taxon>Actinomadura</taxon>
    </lineage>
</organism>
<keyword evidence="2" id="KW-1185">Reference proteome</keyword>
<evidence type="ECO:0000313" key="1">
    <source>
        <dbReference type="EMBL" id="MFD0855220.1"/>
    </source>
</evidence>
<accession>A0ABW3CLT1</accession>
<sequence>ALVATARRSGPAATWARSCTKGQPVGIIDEGIGYNPPPFVSARSEFLAAFSVQFVLDRGAF</sequence>
<name>A0ABW3CLT1_9ACTN</name>
<proteinExistence type="predicted"/>
<gene>
    <name evidence="1" type="ORF">ACFQ07_23475</name>
</gene>
<dbReference type="Proteomes" id="UP001597083">
    <property type="component" value="Unassembled WGS sequence"/>
</dbReference>